<evidence type="ECO:0000313" key="3">
    <source>
        <dbReference type="EMBL" id="CAI9916402.1"/>
    </source>
</evidence>
<evidence type="ECO:0000256" key="1">
    <source>
        <dbReference type="ARBA" id="ARBA00022614"/>
    </source>
</evidence>
<dbReference type="Proteomes" id="UP001642409">
    <property type="component" value="Unassembled WGS sequence"/>
</dbReference>
<dbReference type="PANTHER" id="PTHR47566">
    <property type="match status" value="1"/>
</dbReference>
<protein>
    <submittedName>
        <fullName evidence="3">Internalin</fullName>
    </submittedName>
</protein>
<evidence type="ECO:0000313" key="4">
    <source>
        <dbReference type="EMBL" id="CAL6101875.1"/>
    </source>
</evidence>
<dbReference type="InterPro" id="IPR001611">
    <property type="entry name" value="Leu-rich_rpt"/>
</dbReference>
<keyword evidence="5" id="KW-1185">Reference proteome</keyword>
<dbReference type="SUPFAM" id="SSF52058">
    <property type="entry name" value="L domain-like"/>
    <property type="match status" value="1"/>
</dbReference>
<reference evidence="4 5" key="2">
    <citation type="submission" date="2024-07" db="EMBL/GenBank/DDBJ databases">
        <authorList>
            <person name="Akdeniz Z."/>
        </authorList>
    </citation>
    <scope>NUCLEOTIDE SEQUENCE [LARGE SCALE GENOMIC DNA]</scope>
</reference>
<accession>A0AA86NAZ6</accession>
<dbReference type="Gene3D" id="3.80.10.10">
    <property type="entry name" value="Ribonuclease Inhibitor"/>
    <property type="match status" value="1"/>
</dbReference>
<dbReference type="PANTHER" id="PTHR47566:SF1">
    <property type="entry name" value="PROTEIN NUD1"/>
    <property type="match status" value="1"/>
</dbReference>
<dbReference type="PROSITE" id="PS51450">
    <property type="entry name" value="LRR"/>
    <property type="match status" value="2"/>
</dbReference>
<dbReference type="AlphaFoldDB" id="A0AA86NAZ6"/>
<dbReference type="GO" id="GO:0035591">
    <property type="term" value="F:signaling adaptor activity"/>
    <property type="evidence" value="ECO:0007669"/>
    <property type="project" value="TreeGrafter"/>
</dbReference>
<dbReference type="InterPro" id="IPR032675">
    <property type="entry name" value="LRR_dom_sf"/>
</dbReference>
<sequence length="446" mass="52290">MKPEPKPNEVVIKYKDYPEFLQQGTLYFNKSPNRVDHLYFENVMRKATLKDFVNELPLKSLSLKLREHSAYKADLEVFSKSQNCTLETLVIQNFRVVNAHSISNIVNLTSLTLVASRIQDFSFLKDLHLTELTIQLARFSMEEKRAVSQMQKLQRLSLNKCEFREVYLLQSLTQLRDLSLVGNSLKNQDFMDVRFRLLQTLDVSCNKLTSLDHIPDLSDQLCKVNADSNRIGKLFYAGGQQYSLEELDVSRNRLFDLSGLARLPFLKNLNVQRNALGEKRLQPIKQLELKTVNITRTQCTTVDFINPKKIQHVIYENSYYCSNLSSMFTWQNLRTFKSYFFYGHVRSKGLKNLDVVQFESNIFQNQVQVYSELVRAIKYHVNNVMRPHLLESMNFTLLTMKAQNGSRQRKKMNQLKYQEFNLSRIVNKLLNSNGQMRKYIKNLMER</sequence>
<comment type="caution">
    <text evidence="3">The sequence shown here is derived from an EMBL/GenBank/DDBJ whole genome shotgun (WGS) entry which is preliminary data.</text>
</comment>
<proteinExistence type="predicted"/>
<organism evidence="3">
    <name type="scientific">Hexamita inflata</name>
    <dbReference type="NCBI Taxonomy" id="28002"/>
    <lineage>
        <taxon>Eukaryota</taxon>
        <taxon>Metamonada</taxon>
        <taxon>Diplomonadida</taxon>
        <taxon>Hexamitidae</taxon>
        <taxon>Hexamitinae</taxon>
        <taxon>Hexamita</taxon>
    </lineage>
</organism>
<dbReference type="EMBL" id="CATOUU010000103">
    <property type="protein sequence ID" value="CAI9916402.1"/>
    <property type="molecule type" value="Genomic_DNA"/>
</dbReference>
<dbReference type="InterPro" id="IPR052574">
    <property type="entry name" value="CDIRP"/>
</dbReference>
<evidence type="ECO:0000256" key="2">
    <source>
        <dbReference type="ARBA" id="ARBA00022737"/>
    </source>
</evidence>
<name>A0AA86NAZ6_9EUKA</name>
<keyword evidence="1" id="KW-0433">Leucine-rich repeat</keyword>
<gene>
    <name evidence="3" type="ORF">HINF_LOCUS4047</name>
    <name evidence="4" type="ORF">HINF_LOCUS71399</name>
</gene>
<evidence type="ECO:0000313" key="5">
    <source>
        <dbReference type="Proteomes" id="UP001642409"/>
    </source>
</evidence>
<reference evidence="3" key="1">
    <citation type="submission" date="2023-06" db="EMBL/GenBank/DDBJ databases">
        <authorList>
            <person name="Kurt Z."/>
        </authorList>
    </citation>
    <scope>NUCLEOTIDE SEQUENCE</scope>
</reference>
<dbReference type="EMBL" id="CAXDID020000549">
    <property type="protein sequence ID" value="CAL6101875.1"/>
    <property type="molecule type" value="Genomic_DNA"/>
</dbReference>
<keyword evidence="2" id="KW-0677">Repeat</keyword>